<keyword evidence="4" id="KW-1185">Reference proteome</keyword>
<dbReference type="Proteomes" id="UP000288711">
    <property type="component" value="Unassembled WGS sequence"/>
</dbReference>
<dbReference type="OrthoDB" id="506201at2"/>
<dbReference type="CDD" id="cd03801">
    <property type="entry name" value="GT4_PimA-like"/>
    <property type="match status" value="1"/>
</dbReference>
<dbReference type="Pfam" id="PF13692">
    <property type="entry name" value="Glyco_trans_1_4"/>
    <property type="match status" value="1"/>
</dbReference>
<evidence type="ECO:0008006" key="5">
    <source>
        <dbReference type="Google" id="ProtNLM"/>
    </source>
</evidence>
<keyword evidence="1" id="KW-0328">Glycosyltransferase</keyword>
<evidence type="ECO:0000313" key="4">
    <source>
        <dbReference type="Proteomes" id="UP000288711"/>
    </source>
</evidence>
<dbReference type="EMBL" id="PIPF01000004">
    <property type="protein sequence ID" value="RWU84456.1"/>
    <property type="molecule type" value="Genomic_DNA"/>
</dbReference>
<evidence type="ECO:0000313" key="3">
    <source>
        <dbReference type="EMBL" id="RWU84456.1"/>
    </source>
</evidence>
<organism evidence="3 4">
    <name type="scientific">Janibacter hoylei PVAS-1</name>
    <dbReference type="NCBI Taxonomy" id="1210046"/>
    <lineage>
        <taxon>Bacteria</taxon>
        <taxon>Bacillati</taxon>
        <taxon>Actinomycetota</taxon>
        <taxon>Actinomycetes</taxon>
        <taxon>Micrococcales</taxon>
        <taxon>Intrasporangiaceae</taxon>
        <taxon>Janibacter</taxon>
    </lineage>
</organism>
<dbReference type="SUPFAM" id="SSF53756">
    <property type="entry name" value="UDP-Glycosyltransferase/glycogen phosphorylase"/>
    <property type="match status" value="1"/>
</dbReference>
<reference evidence="3 4" key="1">
    <citation type="journal article" date="2009" name="Int. J. Syst. Evol. Microbiol.">
        <title>Janibacter hoylei sp. nov., Bacillus isronensis sp. nov. and Bacillus aryabhattai sp. nov., isolated from cryotubes used for collecting air from the upper atmosphere.</title>
        <authorList>
            <person name="Shivaji S."/>
            <person name="Chaturvedi P."/>
            <person name="Begum Z."/>
            <person name="Pindi P.K."/>
            <person name="Manorama R."/>
            <person name="Padmanaban D.A."/>
            <person name="Shouche Y.S."/>
            <person name="Pawar S."/>
            <person name="Vaishampayan P."/>
            <person name="Dutt C.B."/>
            <person name="Datta G.N."/>
            <person name="Manchanda R.K."/>
            <person name="Rao U.R."/>
            <person name="Bhargava P.M."/>
            <person name="Narlikar J.V."/>
        </authorList>
    </citation>
    <scope>NUCLEOTIDE SEQUENCE [LARGE SCALE GENOMIC DNA]</scope>
    <source>
        <strain evidence="3 4">PVAS-1</strain>
    </source>
</reference>
<evidence type="ECO:0000256" key="1">
    <source>
        <dbReference type="ARBA" id="ARBA00022676"/>
    </source>
</evidence>
<dbReference type="RefSeq" id="WP_083853691.1">
    <property type="nucleotide sequence ID" value="NZ_PIPF01000004.1"/>
</dbReference>
<comment type="caution">
    <text evidence="3">The sequence shown here is derived from an EMBL/GenBank/DDBJ whole genome shotgun (WGS) entry which is preliminary data.</text>
</comment>
<proteinExistence type="predicted"/>
<sequence length="384" mass="42383">MTATLVFWFDSPPHVELGALTSLARIWPADVKVLHFEETRSERRSLGWSNYSDEGWPLDWRRVAKVDVDAILRAFPPGDANHHVFNGLTGNVGNALLQATRVAPLAGFTVMSERPGSYGPLARRVARRLGIRAKHKWLRRKFEPSVSLLLPLGRLGVETFQSYGWPTHKMAPFMYCPPEQATNPTFPSIEVPEDVVRVLYVGRLCFTTKGTDTLLRAWELRTVKGATLDIVGDYGPDAEAVHQWAPRSDHVRMRGTVPTRDLLNVIQDFDLVVVPSAFDGWNVTVNLALRAGVPVLATPDSVSADLVHFSGAGEIFPTGDSDALASSLDKAVSDPAVLQAWTRRAEAYRDRVSPQTVGAYLAGCLEFSLGVAKRRPTPPWEAPQ</sequence>
<name>A0A444B7S7_9MICO</name>
<dbReference type="GO" id="GO:0016757">
    <property type="term" value="F:glycosyltransferase activity"/>
    <property type="evidence" value="ECO:0007669"/>
    <property type="project" value="UniProtKB-KW"/>
</dbReference>
<gene>
    <name evidence="3" type="ORF">CWN80_04735</name>
</gene>
<protein>
    <recommendedName>
        <fullName evidence="5">Glycosyltransferase</fullName>
    </recommendedName>
</protein>
<dbReference type="PANTHER" id="PTHR12526">
    <property type="entry name" value="GLYCOSYLTRANSFERASE"/>
    <property type="match status" value="1"/>
</dbReference>
<dbReference type="AlphaFoldDB" id="A0A444B7S7"/>
<dbReference type="Gene3D" id="3.40.50.2000">
    <property type="entry name" value="Glycogen Phosphorylase B"/>
    <property type="match status" value="1"/>
</dbReference>
<keyword evidence="2" id="KW-0808">Transferase</keyword>
<evidence type="ECO:0000256" key="2">
    <source>
        <dbReference type="ARBA" id="ARBA00022679"/>
    </source>
</evidence>
<dbReference type="PANTHER" id="PTHR12526:SF510">
    <property type="entry name" value="D-INOSITOL 3-PHOSPHATE GLYCOSYLTRANSFERASE"/>
    <property type="match status" value="1"/>
</dbReference>
<accession>A0A444B7S7</accession>